<feature type="region of interest" description="Disordered" evidence="6">
    <location>
        <begin position="63"/>
        <end position="103"/>
    </location>
</feature>
<keyword evidence="1 5" id="KW-0479">Metal-binding</keyword>
<dbReference type="GO" id="GO:0030695">
    <property type="term" value="F:GTPase regulator activity"/>
    <property type="evidence" value="ECO:0007669"/>
    <property type="project" value="UniProtKB-ARBA"/>
</dbReference>
<name>A0A0D7BGM1_9AGAR</name>
<dbReference type="AlphaFoldDB" id="A0A0D7BGM1"/>
<keyword evidence="2" id="KW-0677">Repeat</keyword>
<accession>A0A0D7BGM1</accession>
<dbReference type="OrthoDB" id="8062037at2759"/>
<evidence type="ECO:0000256" key="4">
    <source>
        <dbReference type="ARBA" id="ARBA00023038"/>
    </source>
</evidence>
<dbReference type="EMBL" id="KN880487">
    <property type="protein sequence ID" value="KIY69259.1"/>
    <property type="molecule type" value="Genomic_DNA"/>
</dbReference>
<dbReference type="Pfam" id="PF00412">
    <property type="entry name" value="LIM"/>
    <property type="match status" value="2"/>
</dbReference>
<gene>
    <name evidence="8" type="ORF">CYLTODRAFT_420866</name>
</gene>
<dbReference type="PANTHER" id="PTHR46074">
    <property type="entry name" value="CYSTEINE-RICH PROTEIN CRIP FAMILY MEMBER"/>
    <property type="match status" value="1"/>
</dbReference>
<evidence type="ECO:0000259" key="7">
    <source>
        <dbReference type="PROSITE" id="PS50023"/>
    </source>
</evidence>
<dbReference type="Gene3D" id="2.10.110.10">
    <property type="entry name" value="Cysteine Rich Protein"/>
    <property type="match status" value="2"/>
</dbReference>
<dbReference type="PANTHER" id="PTHR46074:SF5">
    <property type="entry name" value="LIM DOMAIN-CONTAINING PROTEIN C"/>
    <property type="match status" value="1"/>
</dbReference>
<dbReference type="SMART" id="SM00132">
    <property type="entry name" value="LIM"/>
    <property type="match status" value="2"/>
</dbReference>
<evidence type="ECO:0000256" key="2">
    <source>
        <dbReference type="ARBA" id="ARBA00022737"/>
    </source>
</evidence>
<dbReference type="CDD" id="cd09401">
    <property type="entry name" value="LIM_TLP_like"/>
    <property type="match status" value="1"/>
</dbReference>
<dbReference type="GO" id="GO:0046872">
    <property type="term" value="F:metal ion binding"/>
    <property type="evidence" value="ECO:0007669"/>
    <property type="project" value="UniProtKB-KW"/>
</dbReference>
<evidence type="ECO:0000256" key="3">
    <source>
        <dbReference type="ARBA" id="ARBA00022833"/>
    </source>
</evidence>
<feature type="compositionally biased region" description="Low complexity" evidence="6">
    <location>
        <begin position="63"/>
        <end position="80"/>
    </location>
</feature>
<dbReference type="SUPFAM" id="SSF57716">
    <property type="entry name" value="Glucocorticoid receptor-like (DNA-binding domain)"/>
    <property type="match status" value="2"/>
</dbReference>
<feature type="domain" description="LIM zinc-binding" evidence="7">
    <location>
        <begin position="112"/>
        <end position="173"/>
    </location>
</feature>
<dbReference type="FunFam" id="2.10.110.10:FF:000001">
    <property type="entry name" value="Cysteine and glycine-rich protein 1"/>
    <property type="match status" value="1"/>
</dbReference>
<evidence type="ECO:0000256" key="6">
    <source>
        <dbReference type="SAM" id="MobiDB-lite"/>
    </source>
</evidence>
<evidence type="ECO:0000256" key="1">
    <source>
        <dbReference type="ARBA" id="ARBA00022723"/>
    </source>
</evidence>
<dbReference type="Proteomes" id="UP000054007">
    <property type="component" value="Unassembled WGS sequence"/>
</dbReference>
<proteinExistence type="predicted"/>
<keyword evidence="3 5" id="KW-0862">Zinc</keyword>
<organism evidence="8 9">
    <name type="scientific">Cylindrobasidium torrendii FP15055 ss-10</name>
    <dbReference type="NCBI Taxonomy" id="1314674"/>
    <lineage>
        <taxon>Eukaryota</taxon>
        <taxon>Fungi</taxon>
        <taxon>Dikarya</taxon>
        <taxon>Basidiomycota</taxon>
        <taxon>Agaricomycotina</taxon>
        <taxon>Agaricomycetes</taxon>
        <taxon>Agaricomycetidae</taxon>
        <taxon>Agaricales</taxon>
        <taxon>Marasmiineae</taxon>
        <taxon>Physalacriaceae</taxon>
        <taxon>Cylindrobasidium</taxon>
    </lineage>
</organism>
<dbReference type="STRING" id="1314674.A0A0D7BGM1"/>
<feature type="domain" description="LIM zinc-binding" evidence="7">
    <location>
        <begin position="1"/>
        <end position="54"/>
    </location>
</feature>
<sequence>MVYQAEQVMGPGRKAYHRPCLACMTCKKRLDAYTLLEHNEQPYCKPCHSREHGTVDLRSQNLPTVARSPSVSPTSPVVPAKTGDTTADSPPRPVRMTTTGGSPIKFQVPATPRCAGCDKPVYFAEMVRALNRPYHRGCLRCKGPCQSTLNPARISDHDGEPMCTRCHRAQTGGGYAM</sequence>
<feature type="non-terminal residue" evidence="8">
    <location>
        <position position="177"/>
    </location>
</feature>
<protein>
    <recommendedName>
        <fullName evidence="7">LIM zinc-binding domain-containing protein</fullName>
    </recommendedName>
</protein>
<evidence type="ECO:0000313" key="9">
    <source>
        <dbReference type="Proteomes" id="UP000054007"/>
    </source>
</evidence>
<evidence type="ECO:0000256" key="5">
    <source>
        <dbReference type="PROSITE-ProRule" id="PRU00125"/>
    </source>
</evidence>
<evidence type="ECO:0000313" key="8">
    <source>
        <dbReference type="EMBL" id="KIY69259.1"/>
    </source>
</evidence>
<keyword evidence="9" id="KW-1185">Reference proteome</keyword>
<dbReference type="InterPro" id="IPR001781">
    <property type="entry name" value="Znf_LIM"/>
</dbReference>
<keyword evidence="4 5" id="KW-0440">LIM domain</keyword>
<dbReference type="PROSITE" id="PS50023">
    <property type="entry name" value="LIM_DOMAIN_2"/>
    <property type="match status" value="2"/>
</dbReference>
<reference evidence="8 9" key="1">
    <citation type="journal article" date="2015" name="Fungal Genet. Biol.">
        <title>Evolution of novel wood decay mechanisms in Agaricales revealed by the genome sequences of Fistulina hepatica and Cylindrobasidium torrendii.</title>
        <authorList>
            <person name="Floudas D."/>
            <person name="Held B.W."/>
            <person name="Riley R."/>
            <person name="Nagy L.G."/>
            <person name="Koehler G."/>
            <person name="Ransdell A.S."/>
            <person name="Younus H."/>
            <person name="Chow J."/>
            <person name="Chiniquy J."/>
            <person name="Lipzen A."/>
            <person name="Tritt A."/>
            <person name="Sun H."/>
            <person name="Haridas S."/>
            <person name="LaButti K."/>
            <person name="Ohm R.A."/>
            <person name="Kues U."/>
            <person name="Blanchette R.A."/>
            <person name="Grigoriev I.V."/>
            <person name="Minto R.E."/>
            <person name="Hibbett D.S."/>
        </authorList>
    </citation>
    <scope>NUCLEOTIDE SEQUENCE [LARGE SCALE GENOMIC DNA]</scope>
    <source>
        <strain evidence="8 9">FP15055 ss-10</strain>
    </source>
</reference>